<organism evidence="1 2">
    <name type="scientific">Marinisporobacter balticus</name>
    <dbReference type="NCBI Taxonomy" id="2018667"/>
    <lineage>
        <taxon>Bacteria</taxon>
        <taxon>Bacillati</taxon>
        <taxon>Bacillota</taxon>
        <taxon>Clostridia</taxon>
        <taxon>Peptostreptococcales</taxon>
        <taxon>Thermotaleaceae</taxon>
        <taxon>Marinisporobacter</taxon>
    </lineage>
</organism>
<dbReference type="EMBL" id="SLWV01000003">
    <property type="protein sequence ID" value="TCO79131.1"/>
    <property type="molecule type" value="Genomic_DNA"/>
</dbReference>
<gene>
    <name evidence="1" type="ORF">EV214_103183</name>
</gene>
<accession>A0A4R2KX36</accession>
<evidence type="ECO:0000313" key="1">
    <source>
        <dbReference type="EMBL" id="TCO79131.1"/>
    </source>
</evidence>
<proteinExistence type="predicted"/>
<comment type="caution">
    <text evidence="1">The sequence shown here is derived from an EMBL/GenBank/DDBJ whole genome shotgun (WGS) entry which is preliminary data.</text>
</comment>
<reference evidence="1 2" key="1">
    <citation type="submission" date="2019-03" db="EMBL/GenBank/DDBJ databases">
        <title>Genomic Encyclopedia of Type Strains, Phase IV (KMG-IV): sequencing the most valuable type-strain genomes for metagenomic binning, comparative biology and taxonomic classification.</title>
        <authorList>
            <person name="Goeker M."/>
        </authorList>
    </citation>
    <scope>NUCLEOTIDE SEQUENCE [LARGE SCALE GENOMIC DNA]</scope>
    <source>
        <strain evidence="1 2">DSM 102940</strain>
    </source>
</reference>
<evidence type="ECO:0000313" key="2">
    <source>
        <dbReference type="Proteomes" id="UP000294919"/>
    </source>
</evidence>
<protein>
    <submittedName>
        <fullName evidence="1">Uncharacterized protein</fullName>
    </submittedName>
</protein>
<name>A0A4R2KX36_9FIRM</name>
<dbReference type="RefSeq" id="WP_132242871.1">
    <property type="nucleotide sequence ID" value="NZ_SLWV01000003.1"/>
</dbReference>
<sequence length="178" mass="20331">MNVEQIKIQAERNNEGMAIKNQYVIGSINECIQSVLPNQYESACKRAKITIAAKKDTIIDLPIDLVKVKKMKRANSKYGNFEVFDNQIEFENDGIFDINYLRKPKEITTMTETPEINSAFHYAIALFVAAREKNRLFGSEDVESQRLMSEFLNEAQNANVSVLSQNGTRRIVAMPYWG</sequence>
<keyword evidence="2" id="KW-1185">Reference proteome</keyword>
<dbReference type="AlphaFoldDB" id="A0A4R2KX36"/>
<dbReference type="Proteomes" id="UP000294919">
    <property type="component" value="Unassembled WGS sequence"/>
</dbReference>